<organism evidence="2 3">
    <name type="scientific">Aphis glycines</name>
    <name type="common">Soybean aphid</name>
    <dbReference type="NCBI Taxonomy" id="307491"/>
    <lineage>
        <taxon>Eukaryota</taxon>
        <taxon>Metazoa</taxon>
        <taxon>Ecdysozoa</taxon>
        <taxon>Arthropoda</taxon>
        <taxon>Hexapoda</taxon>
        <taxon>Insecta</taxon>
        <taxon>Pterygota</taxon>
        <taxon>Neoptera</taxon>
        <taxon>Paraneoptera</taxon>
        <taxon>Hemiptera</taxon>
        <taxon>Sternorrhyncha</taxon>
        <taxon>Aphidomorpha</taxon>
        <taxon>Aphidoidea</taxon>
        <taxon>Aphididae</taxon>
        <taxon>Aphidini</taxon>
        <taxon>Aphis</taxon>
        <taxon>Aphis</taxon>
    </lineage>
</organism>
<accession>A0A6G0THT3</accession>
<dbReference type="AlphaFoldDB" id="A0A6G0THT3"/>
<name>A0A6G0THT3_APHGL</name>
<gene>
    <name evidence="2" type="ORF">AGLY_010296</name>
</gene>
<evidence type="ECO:0000313" key="2">
    <source>
        <dbReference type="EMBL" id="KAE9532094.1"/>
    </source>
</evidence>
<evidence type="ECO:0000313" key="3">
    <source>
        <dbReference type="Proteomes" id="UP000475862"/>
    </source>
</evidence>
<dbReference type="EMBL" id="VYZN01000040">
    <property type="protein sequence ID" value="KAE9532094.1"/>
    <property type="molecule type" value="Genomic_DNA"/>
</dbReference>
<evidence type="ECO:0000256" key="1">
    <source>
        <dbReference type="SAM" id="MobiDB-lite"/>
    </source>
</evidence>
<dbReference type="Proteomes" id="UP000475862">
    <property type="component" value="Unassembled WGS sequence"/>
</dbReference>
<feature type="region of interest" description="Disordered" evidence="1">
    <location>
        <begin position="169"/>
        <end position="188"/>
    </location>
</feature>
<protein>
    <submittedName>
        <fullName evidence="2">Uncharacterized protein</fullName>
    </submittedName>
</protein>
<proteinExistence type="predicted"/>
<comment type="caution">
    <text evidence="2">The sequence shown here is derived from an EMBL/GenBank/DDBJ whole genome shotgun (WGS) entry which is preliminary data.</text>
</comment>
<sequence>MAKREKTNITTNHKKLFFKTITISTPLSSRLFLCDSFALLQSKPLCLAIETNENLEPCIMLYSLLASLSFILCSTVANTSFKGSSKTKSRWSTLFRSKPGFFDPGISRTTTASGNENGVDGFGHLLEKREHRNKYKVALKRLTREVRWGWKTTRQKCFREEGHLTGRVRRKENRTHRTPKRRWPGRSW</sequence>
<keyword evidence="3" id="KW-1185">Reference proteome</keyword>
<reference evidence="2 3" key="1">
    <citation type="submission" date="2019-08" db="EMBL/GenBank/DDBJ databases">
        <title>The genome of the soybean aphid Biotype 1, its phylome, world population structure and adaptation to the North American continent.</title>
        <authorList>
            <person name="Giordano R."/>
            <person name="Donthu R.K."/>
            <person name="Hernandez A.G."/>
            <person name="Wright C.L."/>
            <person name="Zimin A.V."/>
        </authorList>
    </citation>
    <scope>NUCLEOTIDE SEQUENCE [LARGE SCALE GENOMIC DNA]</scope>
    <source>
        <tissue evidence="2">Whole aphids</tissue>
    </source>
</reference>